<evidence type="ECO:0000313" key="2">
    <source>
        <dbReference type="EMBL" id="AHZ21243.1"/>
    </source>
</evidence>
<dbReference type="SMR" id="A0A059TRK3"/>
<sequence>MSPNLNGPGGSDDSDRPDEPDDSDRPDESNSTGNPDTPDDRPNKTPDRPSDHPSSLLDQLRAILETLAEIEEDGHRQGHGRIDRGNAQIDYDYEVSFGLGPRSRRGKPSDEPRVEAPRTEGTDSQPEGEKSIHIETRETDDGERVVIADLPGVADDELDVTLDADESALELRTDEGIVGRVPLDQPDVEITDVRLRNQVLEIRLTRTNESNGSESK</sequence>
<dbReference type="EMBL" id="CP007551">
    <property type="protein sequence ID" value="AHZ21243.1"/>
    <property type="molecule type" value="Genomic_DNA"/>
</dbReference>
<name>A0A059TRK3_HALMT</name>
<organism evidence="2 4">
    <name type="scientific">Haloferax mediterranei (strain ATCC 33500 / DSM 1411 / JCM 8866 / NBRC 14739 / NCIMB 2177 / R-4)</name>
    <name type="common">Halobacterium mediterranei</name>
    <dbReference type="NCBI Taxonomy" id="523841"/>
    <lineage>
        <taxon>Archaea</taxon>
        <taxon>Methanobacteriati</taxon>
        <taxon>Methanobacteriota</taxon>
        <taxon>Stenosarchaea group</taxon>
        <taxon>Halobacteria</taxon>
        <taxon>Halobacteriales</taxon>
        <taxon>Haloferacaceae</taxon>
        <taxon>Haloferax</taxon>
    </lineage>
</organism>
<dbReference type="Pfam" id="PF05455">
    <property type="entry name" value="GvpH"/>
    <property type="match status" value="1"/>
</dbReference>
<dbReference type="InterPro" id="IPR008633">
    <property type="entry name" value="GvpH"/>
</dbReference>
<dbReference type="EMBL" id="CP039139">
    <property type="protein sequence ID" value="QCQ75869.1"/>
    <property type="molecule type" value="Genomic_DNA"/>
</dbReference>
<dbReference type="AlphaFoldDB" id="A0A059TRK3"/>
<dbReference type="OrthoDB" id="350991at2157"/>
<dbReference type="RefSeq" id="WP_014732347.1">
    <property type="nucleotide sequence ID" value="NC_017941.2"/>
</dbReference>
<evidence type="ECO:0000256" key="1">
    <source>
        <dbReference type="SAM" id="MobiDB-lite"/>
    </source>
</evidence>
<feature type="region of interest" description="Disordered" evidence="1">
    <location>
        <begin position="1"/>
        <end position="141"/>
    </location>
</feature>
<reference evidence="2 4" key="1">
    <citation type="submission" date="2014-04" db="EMBL/GenBank/DDBJ databases">
        <title>Transcriptional profiles of Haloferax mediterranei on the basis of nitrogen availability.</title>
        <authorList>
            <person name="Bautista V."/>
        </authorList>
    </citation>
    <scope>NUCLEOTIDE SEQUENCE [LARGE SCALE GENOMIC DNA]</scope>
    <source>
        <strain evidence="2">ATCC 33500</strain>
        <strain evidence="4">ATCC 33500 / DSM 1411 / JCM 8866 / NBRC 14739 / NCIMB 2177 / R-4</strain>
    </source>
</reference>
<evidence type="ECO:0000313" key="3">
    <source>
        <dbReference type="EMBL" id="QCQ75869.1"/>
    </source>
</evidence>
<protein>
    <submittedName>
        <fullName evidence="2">Protein gvpH 1</fullName>
    </submittedName>
</protein>
<feature type="compositionally biased region" description="Basic and acidic residues" evidence="1">
    <location>
        <begin position="73"/>
        <end position="84"/>
    </location>
</feature>
<dbReference type="KEGG" id="hme:HFX_1701"/>
<gene>
    <name evidence="2" type="ORF">BM92_00605</name>
    <name evidence="3" type="ORF">E6P09_11525</name>
</gene>
<evidence type="ECO:0000313" key="4">
    <source>
        <dbReference type="Proteomes" id="UP000027075"/>
    </source>
</evidence>
<reference evidence="3 5" key="2">
    <citation type="submission" date="2019-04" db="EMBL/GenBank/DDBJ databases">
        <title>Methylomes of two halophilic Archaea, Haloarcula marismortui and Haloferax mediterranei.</title>
        <authorList>
            <person name="DasSarma S."/>
            <person name="DasSarma P."/>
            <person name="DasSarma S."/>
            <person name="Fomenkov A."/>
            <person name="Vincze T."/>
            <person name="Anton B.P."/>
            <person name="Roberts R.J."/>
        </authorList>
    </citation>
    <scope>NUCLEOTIDE SEQUENCE [LARGE SCALE GENOMIC DNA]</scope>
    <source>
        <strain evidence="3">ATCC 33500</strain>
        <strain evidence="5">ATCC 33500 / DSM 1411 / JCM 8866 / NBRC 14739 / NCIMB 2177 / R-4</strain>
    </source>
</reference>
<evidence type="ECO:0000313" key="5">
    <source>
        <dbReference type="Proteomes" id="UP000299011"/>
    </source>
</evidence>
<accession>A0A059TRK3</accession>
<dbReference type="Proteomes" id="UP000299011">
    <property type="component" value="Chromosome"/>
</dbReference>
<feature type="compositionally biased region" description="Acidic residues" evidence="1">
    <location>
        <begin position="15"/>
        <end position="25"/>
    </location>
</feature>
<feature type="compositionally biased region" description="Basic and acidic residues" evidence="1">
    <location>
        <begin position="38"/>
        <end position="51"/>
    </location>
</feature>
<proteinExistence type="predicted"/>
<dbReference type="Proteomes" id="UP000027075">
    <property type="component" value="Chromosome"/>
</dbReference>
<dbReference type="GeneID" id="40157056"/>
<feature type="compositionally biased region" description="Basic and acidic residues" evidence="1">
    <location>
        <begin position="107"/>
        <end position="141"/>
    </location>
</feature>